<dbReference type="Pfam" id="PF04397">
    <property type="entry name" value="LytTR"/>
    <property type="match status" value="1"/>
</dbReference>
<evidence type="ECO:0000259" key="3">
    <source>
        <dbReference type="PROSITE" id="PS50930"/>
    </source>
</evidence>
<sequence length="243" mass="26804">MRALIVDDERLARAELRRLLAAHPEVIIAGEAATAAEAHRLIEELQPELIFLDIQMPGGSGFDLLAALDHAPQVIFTTAFDTYAIKAFEVSALDYLLKPVTAARLASALHKTAPHPPSQAGAAAAAATTAGESKLFIKDGDRCWFVSLPQIRLFESEGNYTRVYFDNQQPLMLRSLTQLEQKLEPSRFVRASRRHIVNLDHVQSITASANGGLDMHLGKQQVIEMSRRRAAEFKNSHKSLLQG</sequence>
<feature type="domain" description="HTH LytTR-type" evidence="3">
    <location>
        <begin position="135"/>
        <end position="239"/>
    </location>
</feature>
<dbReference type="InterPro" id="IPR001789">
    <property type="entry name" value="Sig_transdc_resp-reg_receiver"/>
</dbReference>
<organism evidence="4 5">
    <name type="scientific">Undibacterium terreum</name>
    <dbReference type="NCBI Taxonomy" id="1224302"/>
    <lineage>
        <taxon>Bacteria</taxon>
        <taxon>Pseudomonadati</taxon>
        <taxon>Pseudomonadota</taxon>
        <taxon>Betaproteobacteria</taxon>
        <taxon>Burkholderiales</taxon>
        <taxon>Oxalobacteraceae</taxon>
        <taxon>Undibacterium</taxon>
    </lineage>
</organism>
<accession>A0A916XQN0</accession>
<evidence type="ECO:0000313" key="4">
    <source>
        <dbReference type="EMBL" id="GGC95916.1"/>
    </source>
</evidence>
<dbReference type="PANTHER" id="PTHR37299:SF1">
    <property type="entry name" value="STAGE 0 SPORULATION PROTEIN A HOMOLOG"/>
    <property type="match status" value="1"/>
</dbReference>
<dbReference type="EMBL" id="BMED01000006">
    <property type="protein sequence ID" value="GGC95916.1"/>
    <property type="molecule type" value="Genomic_DNA"/>
</dbReference>
<reference evidence="4" key="1">
    <citation type="journal article" date="2014" name="Int. J. Syst. Evol. Microbiol.">
        <title>Complete genome sequence of Corynebacterium casei LMG S-19264T (=DSM 44701T), isolated from a smear-ripened cheese.</title>
        <authorList>
            <consortium name="US DOE Joint Genome Institute (JGI-PGF)"/>
            <person name="Walter F."/>
            <person name="Albersmeier A."/>
            <person name="Kalinowski J."/>
            <person name="Ruckert C."/>
        </authorList>
    </citation>
    <scope>NUCLEOTIDE SEQUENCE</scope>
    <source>
        <strain evidence="4">CGMCC 1.10998</strain>
    </source>
</reference>
<evidence type="ECO:0000256" key="1">
    <source>
        <dbReference type="PROSITE-ProRule" id="PRU00169"/>
    </source>
</evidence>
<dbReference type="RefSeq" id="WP_188568782.1">
    <property type="nucleotide sequence ID" value="NZ_BMED01000006.1"/>
</dbReference>
<dbReference type="Proteomes" id="UP000637423">
    <property type="component" value="Unassembled WGS sequence"/>
</dbReference>
<keyword evidence="1" id="KW-0597">Phosphoprotein</keyword>
<comment type="caution">
    <text evidence="4">The sequence shown here is derived from an EMBL/GenBank/DDBJ whole genome shotgun (WGS) entry which is preliminary data.</text>
</comment>
<gene>
    <name evidence="4" type="primary">algR</name>
    <name evidence="4" type="ORF">GCM10011396_49170</name>
</gene>
<dbReference type="GO" id="GO:0003677">
    <property type="term" value="F:DNA binding"/>
    <property type="evidence" value="ECO:0007669"/>
    <property type="project" value="UniProtKB-KW"/>
</dbReference>
<keyword evidence="5" id="KW-1185">Reference proteome</keyword>
<dbReference type="SUPFAM" id="SSF52172">
    <property type="entry name" value="CheY-like"/>
    <property type="match status" value="1"/>
</dbReference>
<dbReference type="Gene3D" id="3.40.50.2300">
    <property type="match status" value="1"/>
</dbReference>
<proteinExistence type="predicted"/>
<dbReference type="AlphaFoldDB" id="A0A916XQN0"/>
<feature type="modified residue" description="4-aspartylphosphate" evidence="1">
    <location>
        <position position="53"/>
    </location>
</feature>
<feature type="domain" description="Response regulatory" evidence="2">
    <location>
        <begin position="2"/>
        <end position="113"/>
    </location>
</feature>
<reference evidence="4" key="2">
    <citation type="submission" date="2020-09" db="EMBL/GenBank/DDBJ databases">
        <authorList>
            <person name="Sun Q."/>
            <person name="Zhou Y."/>
        </authorList>
    </citation>
    <scope>NUCLEOTIDE SEQUENCE</scope>
    <source>
        <strain evidence="4">CGMCC 1.10998</strain>
    </source>
</reference>
<evidence type="ECO:0000313" key="5">
    <source>
        <dbReference type="Proteomes" id="UP000637423"/>
    </source>
</evidence>
<keyword evidence="4" id="KW-0238">DNA-binding</keyword>
<dbReference type="Pfam" id="PF00072">
    <property type="entry name" value="Response_reg"/>
    <property type="match status" value="1"/>
</dbReference>
<dbReference type="SMART" id="SM00850">
    <property type="entry name" value="LytTR"/>
    <property type="match status" value="1"/>
</dbReference>
<name>A0A916XQN0_9BURK</name>
<dbReference type="InterPro" id="IPR007492">
    <property type="entry name" value="LytTR_DNA-bd_dom"/>
</dbReference>
<protein>
    <submittedName>
        <fullName evidence="4">DNA-binding response regulator</fullName>
    </submittedName>
</protein>
<dbReference type="PROSITE" id="PS50110">
    <property type="entry name" value="RESPONSE_REGULATORY"/>
    <property type="match status" value="1"/>
</dbReference>
<dbReference type="PANTHER" id="PTHR37299">
    <property type="entry name" value="TRANSCRIPTIONAL REGULATOR-RELATED"/>
    <property type="match status" value="1"/>
</dbReference>
<dbReference type="GO" id="GO:0000156">
    <property type="term" value="F:phosphorelay response regulator activity"/>
    <property type="evidence" value="ECO:0007669"/>
    <property type="project" value="InterPro"/>
</dbReference>
<dbReference type="PROSITE" id="PS50930">
    <property type="entry name" value="HTH_LYTTR"/>
    <property type="match status" value="1"/>
</dbReference>
<evidence type="ECO:0000259" key="2">
    <source>
        <dbReference type="PROSITE" id="PS50110"/>
    </source>
</evidence>
<dbReference type="Gene3D" id="2.40.50.1020">
    <property type="entry name" value="LytTr DNA-binding domain"/>
    <property type="match status" value="1"/>
</dbReference>
<dbReference type="InterPro" id="IPR011006">
    <property type="entry name" value="CheY-like_superfamily"/>
</dbReference>
<dbReference type="InterPro" id="IPR046947">
    <property type="entry name" value="LytR-like"/>
</dbReference>
<dbReference type="SMART" id="SM00448">
    <property type="entry name" value="REC"/>
    <property type="match status" value="1"/>
</dbReference>